<proteinExistence type="predicted"/>
<evidence type="ECO:0000313" key="3">
    <source>
        <dbReference type="EMBL" id="KAL3785232.1"/>
    </source>
</evidence>
<evidence type="ECO:0008006" key="5">
    <source>
        <dbReference type="Google" id="ProtNLM"/>
    </source>
</evidence>
<protein>
    <recommendedName>
        <fullName evidence="5">Nucleotide-diphospho-sugar transferase domain-containing protein</fullName>
    </recommendedName>
</protein>
<sequence length="538" mass="59847">MDNPTTPANNVASKASSRTKLDKTIARSILVLFLTACTITTTSHHMVNRDLKQKAEKDSALLSVPKPRIREAAKGGLPPIPDFVKKKTAEHHRHEIEAKVEQARKALEEAQARLAVEIKQSTETSITADTMERSTRGATGDTTKDDPNRTNVYPYPYETISPKSKVLLQPTFGSHRANKNAVFAFAEGYPLDVYVTFVESLKLTGFDGDVVFAVSSESEMKRDVADYLKSYSDSNVDGIQVISYSLPWECYRKNGARILSTNGKGTGSTTNNGFSDCQIHGIYSNEDGSPANDPRTARPVATARYEMYWIWSLQYEASSRILILDVRDSYFQSNPFVFFEQSATSDHECSLDLFEENREAVNIGKSSYNSKWVKTAYGNNIYETMSDKPVICSGSTMGGQKAIELYTRATVAQFDKNKCKQVGCDQGFHNFLYYDPSGVFNSELTKNKCKVNVHKQGEGAVNNLAAMRTSSLRSQGVLIDGNGSFEDGFAVVNSDKTLSPVVHQFDRDNELKGIIRNRTRLLVKKWAQSRNLGVKALR</sequence>
<dbReference type="AlphaFoldDB" id="A0ABD3PB66"/>
<comment type="caution">
    <text evidence="3">The sequence shown here is derived from an EMBL/GenBank/DDBJ whole genome shotgun (WGS) entry which is preliminary data.</text>
</comment>
<organism evidence="3 4">
    <name type="scientific">Cyclotella atomus</name>
    <dbReference type="NCBI Taxonomy" id="382360"/>
    <lineage>
        <taxon>Eukaryota</taxon>
        <taxon>Sar</taxon>
        <taxon>Stramenopiles</taxon>
        <taxon>Ochrophyta</taxon>
        <taxon>Bacillariophyta</taxon>
        <taxon>Coscinodiscophyceae</taxon>
        <taxon>Thalassiosirophycidae</taxon>
        <taxon>Stephanodiscales</taxon>
        <taxon>Stephanodiscaceae</taxon>
        <taxon>Cyclotella</taxon>
    </lineage>
</organism>
<reference evidence="3 4" key="1">
    <citation type="submission" date="2024-10" db="EMBL/GenBank/DDBJ databases">
        <title>Updated reference genomes for cyclostephanoid diatoms.</title>
        <authorList>
            <person name="Roberts W.R."/>
            <person name="Alverson A.J."/>
        </authorList>
    </citation>
    <scope>NUCLEOTIDE SEQUENCE [LARGE SCALE GENOMIC DNA]</scope>
    <source>
        <strain evidence="3 4">AJA010-31</strain>
    </source>
</reference>
<dbReference type="Proteomes" id="UP001530400">
    <property type="component" value="Unassembled WGS sequence"/>
</dbReference>
<gene>
    <name evidence="3" type="ORF">ACHAWO_011977</name>
</gene>
<keyword evidence="4" id="KW-1185">Reference proteome</keyword>
<accession>A0ABD3PB66</accession>
<evidence type="ECO:0000256" key="2">
    <source>
        <dbReference type="SAM" id="MobiDB-lite"/>
    </source>
</evidence>
<evidence type="ECO:0000256" key="1">
    <source>
        <dbReference type="SAM" id="Coils"/>
    </source>
</evidence>
<dbReference type="EMBL" id="JALLPJ020000700">
    <property type="protein sequence ID" value="KAL3785232.1"/>
    <property type="molecule type" value="Genomic_DNA"/>
</dbReference>
<evidence type="ECO:0000313" key="4">
    <source>
        <dbReference type="Proteomes" id="UP001530400"/>
    </source>
</evidence>
<feature type="region of interest" description="Disordered" evidence="2">
    <location>
        <begin position="125"/>
        <end position="151"/>
    </location>
</feature>
<feature type="coiled-coil region" evidence="1">
    <location>
        <begin position="86"/>
        <end position="120"/>
    </location>
</feature>
<name>A0ABD3PB66_9STRA</name>
<keyword evidence="1" id="KW-0175">Coiled coil</keyword>